<dbReference type="SMART" id="SM00855">
    <property type="entry name" value="PGAM"/>
    <property type="match status" value="1"/>
</dbReference>
<accession>A0A7W4UIK5</accession>
<evidence type="ECO:0000256" key="1">
    <source>
        <dbReference type="SAM" id="MobiDB-lite"/>
    </source>
</evidence>
<evidence type="ECO:0000313" key="3">
    <source>
        <dbReference type="Proteomes" id="UP000518206"/>
    </source>
</evidence>
<sequence length="238" mass="24872">MRLLLVRHGQTSSNLGRNLDTAEPGADLTPLGERRARALPAALGREGIDAVYVSNLVRTQQTAAPLARALGLTPHVRPGLREISAGDLEMADDLPSIRLYVETMLRWAGGDLDPRLPGGESGAATLRRFDDVVEEAAASSDVAVLVSHGAMIRAWAGARCEDVTVELAAENPLSNTGAVLLTGTPSRWRLERWHAEALGGEQLDDPAHDGPAGEPAPVTAASGAADPTSSTAGTARRG</sequence>
<dbReference type="AlphaFoldDB" id="A0A7W4UIK5"/>
<dbReference type="GO" id="GO:0004619">
    <property type="term" value="F:phosphoglycerate mutase activity"/>
    <property type="evidence" value="ECO:0007669"/>
    <property type="project" value="UniProtKB-EC"/>
</dbReference>
<dbReference type="InterPro" id="IPR013078">
    <property type="entry name" value="His_Pase_superF_clade-1"/>
</dbReference>
<dbReference type="PROSITE" id="PS00175">
    <property type="entry name" value="PG_MUTASE"/>
    <property type="match status" value="1"/>
</dbReference>
<dbReference type="InterPro" id="IPR029033">
    <property type="entry name" value="His_PPase_superfam"/>
</dbReference>
<protein>
    <submittedName>
        <fullName evidence="2">Putative phosphoglycerate mutase</fullName>
        <ecNumber evidence="2">5.4.2.12</ecNumber>
    </submittedName>
</protein>
<comment type="caution">
    <text evidence="2">The sequence shown here is derived from an EMBL/GenBank/DDBJ whole genome shotgun (WGS) entry which is preliminary data.</text>
</comment>
<feature type="compositionally biased region" description="Polar residues" evidence="1">
    <location>
        <begin position="227"/>
        <end position="238"/>
    </location>
</feature>
<dbReference type="Proteomes" id="UP000518206">
    <property type="component" value="Unassembled WGS sequence"/>
</dbReference>
<name>A0A7W4UIK5_9CELL</name>
<dbReference type="RefSeq" id="WP_183297605.1">
    <property type="nucleotide sequence ID" value="NZ_JACHVX010000006.1"/>
</dbReference>
<dbReference type="CDD" id="cd07067">
    <property type="entry name" value="HP_PGM_like"/>
    <property type="match status" value="1"/>
</dbReference>
<keyword evidence="2" id="KW-0413">Isomerase</keyword>
<reference evidence="2 3" key="2">
    <citation type="submission" date="2020-08" db="EMBL/GenBank/DDBJ databases">
        <authorList>
            <person name="Partida-Martinez L."/>
            <person name="Huntemann M."/>
            <person name="Clum A."/>
            <person name="Wang J."/>
            <person name="Palaniappan K."/>
            <person name="Ritter S."/>
            <person name="Chen I.-M."/>
            <person name="Stamatis D."/>
            <person name="Reddy T."/>
            <person name="O'Malley R."/>
            <person name="Daum C."/>
            <person name="Shapiro N."/>
            <person name="Ivanova N."/>
            <person name="Kyrpides N."/>
            <person name="Woyke T."/>
        </authorList>
    </citation>
    <scope>NUCLEOTIDE SEQUENCE [LARGE SCALE GENOMIC DNA]</scope>
    <source>
        <strain evidence="2 3">RAS26</strain>
    </source>
</reference>
<dbReference type="Gene3D" id="3.40.50.1240">
    <property type="entry name" value="Phosphoglycerate mutase-like"/>
    <property type="match status" value="1"/>
</dbReference>
<evidence type="ECO:0000313" key="2">
    <source>
        <dbReference type="EMBL" id="MBB2924839.1"/>
    </source>
</evidence>
<dbReference type="EC" id="5.4.2.12" evidence="2"/>
<dbReference type="InterPro" id="IPR001345">
    <property type="entry name" value="PG/BPGM_mutase_AS"/>
</dbReference>
<dbReference type="EMBL" id="JACHVX010000006">
    <property type="protein sequence ID" value="MBB2924839.1"/>
    <property type="molecule type" value="Genomic_DNA"/>
</dbReference>
<dbReference type="GO" id="GO:0005737">
    <property type="term" value="C:cytoplasm"/>
    <property type="evidence" value="ECO:0007669"/>
    <property type="project" value="TreeGrafter"/>
</dbReference>
<feature type="region of interest" description="Disordered" evidence="1">
    <location>
        <begin position="198"/>
        <end position="238"/>
    </location>
</feature>
<reference evidence="2 3" key="1">
    <citation type="submission" date="2020-08" db="EMBL/GenBank/DDBJ databases">
        <title>The Agave Microbiome: Exploring the role of microbial communities in plant adaptations to desert environments.</title>
        <authorList>
            <person name="Partida-Martinez L.P."/>
        </authorList>
    </citation>
    <scope>NUCLEOTIDE SEQUENCE [LARGE SCALE GENOMIC DNA]</scope>
    <source>
        <strain evidence="2 3">RAS26</strain>
    </source>
</reference>
<dbReference type="InterPro" id="IPR050275">
    <property type="entry name" value="PGM_Phosphatase"/>
</dbReference>
<dbReference type="GO" id="GO:0016791">
    <property type="term" value="F:phosphatase activity"/>
    <property type="evidence" value="ECO:0007669"/>
    <property type="project" value="TreeGrafter"/>
</dbReference>
<dbReference type="PANTHER" id="PTHR48100">
    <property type="entry name" value="BROAD-SPECIFICITY PHOSPHATASE YOR283W-RELATED"/>
    <property type="match status" value="1"/>
</dbReference>
<dbReference type="SUPFAM" id="SSF53254">
    <property type="entry name" value="Phosphoglycerate mutase-like"/>
    <property type="match status" value="1"/>
</dbReference>
<gene>
    <name evidence="2" type="ORF">FHR80_003775</name>
</gene>
<proteinExistence type="predicted"/>
<dbReference type="PANTHER" id="PTHR48100:SF58">
    <property type="entry name" value="PE-PGRS FAMILY PROTEIN PE_PGRS11"/>
    <property type="match status" value="1"/>
</dbReference>
<organism evidence="2 3">
    <name type="scientific">Cellulomonas cellasea</name>
    <dbReference type="NCBI Taxonomy" id="43670"/>
    <lineage>
        <taxon>Bacteria</taxon>
        <taxon>Bacillati</taxon>
        <taxon>Actinomycetota</taxon>
        <taxon>Actinomycetes</taxon>
        <taxon>Micrococcales</taxon>
        <taxon>Cellulomonadaceae</taxon>
        <taxon>Cellulomonas</taxon>
    </lineage>
</organism>
<dbReference type="Pfam" id="PF00300">
    <property type="entry name" value="His_Phos_1"/>
    <property type="match status" value="1"/>
</dbReference>